<evidence type="ECO:0000256" key="1">
    <source>
        <dbReference type="SAM" id="MobiDB-lite"/>
    </source>
</evidence>
<feature type="region of interest" description="Disordered" evidence="1">
    <location>
        <begin position="1"/>
        <end position="101"/>
    </location>
</feature>
<comment type="caution">
    <text evidence="2">The sequence shown here is derived from an EMBL/GenBank/DDBJ whole genome shotgun (WGS) entry which is preliminary data.</text>
</comment>
<evidence type="ECO:0000313" key="2">
    <source>
        <dbReference type="EMBL" id="OLF07976.1"/>
    </source>
</evidence>
<dbReference type="STRING" id="1912961.BU204_34940"/>
<gene>
    <name evidence="2" type="ORF">BU204_34940</name>
</gene>
<dbReference type="EMBL" id="MSIE01000099">
    <property type="protein sequence ID" value="OLF07976.1"/>
    <property type="molecule type" value="Genomic_DNA"/>
</dbReference>
<keyword evidence="3" id="KW-1185">Reference proteome</keyword>
<dbReference type="OrthoDB" id="4774085at2"/>
<feature type="compositionally biased region" description="Basic and acidic residues" evidence="1">
    <location>
        <begin position="23"/>
        <end position="43"/>
    </location>
</feature>
<reference evidence="2 3" key="1">
    <citation type="submission" date="2016-12" db="EMBL/GenBank/DDBJ databases">
        <title>The draft genome sequence of Actinophytocola sp. 11-183.</title>
        <authorList>
            <person name="Wang W."/>
            <person name="Yuan L."/>
        </authorList>
    </citation>
    <scope>NUCLEOTIDE SEQUENCE [LARGE SCALE GENOMIC DNA]</scope>
    <source>
        <strain evidence="2 3">11-183</strain>
    </source>
</reference>
<accession>A0A1Q8C0T6</accession>
<dbReference type="AlphaFoldDB" id="A0A1Q8C0T6"/>
<evidence type="ECO:0000313" key="3">
    <source>
        <dbReference type="Proteomes" id="UP000185596"/>
    </source>
</evidence>
<sequence>MPPAVREPVGRHGSQATAGRMPPVDRGEPGGRRRARDADDAGGRRRRAEGQPTWQEARQNAGPEAGPSGSHAAGRSVNELLASHGGATPSGTPRRRRRRED</sequence>
<organism evidence="2 3">
    <name type="scientific">Actinophytocola xanthii</name>
    <dbReference type="NCBI Taxonomy" id="1912961"/>
    <lineage>
        <taxon>Bacteria</taxon>
        <taxon>Bacillati</taxon>
        <taxon>Actinomycetota</taxon>
        <taxon>Actinomycetes</taxon>
        <taxon>Pseudonocardiales</taxon>
        <taxon>Pseudonocardiaceae</taxon>
    </lineage>
</organism>
<proteinExistence type="predicted"/>
<protein>
    <submittedName>
        <fullName evidence="2">Uncharacterized protein</fullName>
    </submittedName>
</protein>
<dbReference type="Proteomes" id="UP000185596">
    <property type="component" value="Unassembled WGS sequence"/>
</dbReference>
<name>A0A1Q8C0T6_9PSEU</name>